<dbReference type="HOGENOM" id="CLU_479101_0_0_1"/>
<feature type="transmembrane region" description="Helical" evidence="2">
    <location>
        <begin position="177"/>
        <end position="197"/>
    </location>
</feature>
<evidence type="ECO:0000259" key="3">
    <source>
        <dbReference type="Pfam" id="PF12776"/>
    </source>
</evidence>
<dbReference type="AlphaFoldDB" id="F8NKW5"/>
<keyword evidence="2" id="KW-1133">Transmembrane helix</keyword>
<protein>
    <recommendedName>
        <fullName evidence="3">Myb/SANT-like domain-containing protein</fullName>
    </recommendedName>
</protein>
<dbReference type="RefSeq" id="XP_007315033.1">
    <property type="nucleotide sequence ID" value="XM_007314971.1"/>
</dbReference>
<gene>
    <name evidence="4" type="ORF">SERLADRAFT_406227</name>
</gene>
<dbReference type="GeneID" id="18812653"/>
<keyword evidence="2" id="KW-0812">Transmembrane</keyword>
<organism>
    <name type="scientific">Serpula lacrymans var. lacrymans (strain S7.9)</name>
    <name type="common">Dry rot fungus</name>
    <dbReference type="NCBI Taxonomy" id="578457"/>
    <lineage>
        <taxon>Eukaryota</taxon>
        <taxon>Fungi</taxon>
        <taxon>Dikarya</taxon>
        <taxon>Basidiomycota</taxon>
        <taxon>Agaricomycotina</taxon>
        <taxon>Agaricomycetes</taxon>
        <taxon>Agaricomycetidae</taxon>
        <taxon>Boletales</taxon>
        <taxon>Coniophorineae</taxon>
        <taxon>Serpulaceae</taxon>
        <taxon>Serpula</taxon>
    </lineage>
</organism>
<dbReference type="EMBL" id="GL945430">
    <property type="protein sequence ID" value="EGO28834.1"/>
    <property type="molecule type" value="Genomic_DNA"/>
</dbReference>
<evidence type="ECO:0000256" key="2">
    <source>
        <dbReference type="SAM" id="Phobius"/>
    </source>
</evidence>
<dbReference type="OrthoDB" id="2676663at2759"/>
<feature type="region of interest" description="Disordered" evidence="1">
    <location>
        <begin position="1"/>
        <end position="20"/>
    </location>
</feature>
<feature type="domain" description="Myb/SANT-like" evidence="3">
    <location>
        <begin position="46"/>
        <end position="119"/>
    </location>
</feature>
<dbReference type="Proteomes" id="UP000008064">
    <property type="component" value="Unassembled WGS sequence"/>
</dbReference>
<sequence length="569" mass="63660">MALRTSTRLKSKQKPHNLRSYSKKMVREKMTAPAEIQNKVKVVNCKWTEADSIVLLDYLISVKGEGAEGENFKPQVWTGAVEALKKITSVGAPKNVMVYQYKWKELKKEYNAVNFLKLDKVLCFTYLQEKGLDWNLSNKPVISALIKVNFGLPLKGAFCADRGLCLCISIKRVPTGLYLQLLTVTTLMLIVAAFWVLSDLSSLLCSVNVQHNCAAGKCDLSGTRVVYLERERQAENEPAVRHFQTDLLVLNTAKMRDAKHIQYFATSPPPLNGDKIVQITCEMELEGEVLSHQVVKICLQGIKTKLKGRHFDVQAYNTSDLRQKRIWIDEDEFSDGNSPAPAFIPRPQQPVQSAQSGAMSAPAVAMLAERYHLDDERTQDLQAYFKVASQLSAPQQWASMVSFACESHVLQILENNAKTLESFSKEITALRSLAKTNWTVSEDLHIHAAVTGSVKTSLKNHVVGWMEKYSTKAVEYPIPPMLLAMHIQIRDFAFSNLDILGQPDAEENGDDNDSHPPSRYIENLINLDKARCGDDDIGSGCNGFDNATHQRSKTPVNEPVGLDALFCHF</sequence>
<evidence type="ECO:0000313" key="4">
    <source>
        <dbReference type="EMBL" id="EGO28834.1"/>
    </source>
</evidence>
<name>F8NKW5_SERL9</name>
<dbReference type="KEGG" id="sla:SERLADRAFT_406227"/>
<dbReference type="Pfam" id="PF12776">
    <property type="entry name" value="Myb_DNA-bind_3"/>
    <property type="match status" value="1"/>
</dbReference>
<keyword evidence="2" id="KW-0472">Membrane</keyword>
<accession>F8NKW5</accession>
<reference evidence="4" key="1">
    <citation type="submission" date="2011-04" db="EMBL/GenBank/DDBJ databases">
        <title>Evolution of plant cell wall degrading machinery underlies the functional diversity of forest fungi.</title>
        <authorList>
            <consortium name="US DOE Joint Genome Institute (JGI-PGF)"/>
            <person name="Eastwood D.C."/>
            <person name="Floudas D."/>
            <person name="Binder M."/>
            <person name="Majcherczyk A."/>
            <person name="Schneider P."/>
            <person name="Aerts A."/>
            <person name="Asiegbu F.O."/>
            <person name="Baker S.E."/>
            <person name="Barry K."/>
            <person name="Bendiksby M."/>
            <person name="Blumentritt M."/>
            <person name="Coutinho P.M."/>
            <person name="Cullen D."/>
            <person name="Cullen D."/>
            <person name="Gathman A."/>
            <person name="Goodell B."/>
            <person name="Henrissat B."/>
            <person name="Ihrmark K."/>
            <person name="Kauserud H."/>
            <person name="Kohler A."/>
            <person name="LaButti K."/>
            <person name="Lapidus A."/>
            <person name="Lavin J.L."/>
            <person name="Lee Y.-H."/>
            <person name="Lindquist E."/>
            <person name="Lilly W."/>
            <person name="Lucas S."/>
            <person name="Morin E."/>
            <person name="Murat C."/>
            <person name="Oguiza J.A."/>
            <person name="Park J."/>
            <person name="Pisabarro A.G."/>
            <person name="Riley R."/>
            <person name="Rosling A."/>
            <person name="Salamov A."/>
            <person name="Schmidt O."/>
            <person name="Schmutz J."/>
            <person name="Skrede I."/>
            <person name="Stenlid J."/>
            <person name="Wiebenga A."/>
            <person name="Xie X."/>
            <person name="Kues U."/>
            <person name="Hibbett D.S."/>
            <person name="Hoffmeister D."/>
            <person name="Hogberg N."/>
            <person name="Martin F."/>
            <person name="Grigoriev I.V."/>
            <person name="Watkinson S.C."/>
        </authorList>
    </citation>
    <scope>NUCLEOTIDE SEQUENCE</scope>
    <source>
        <strain evidence="4">S7.9</strain>
    </source>
</reference>
<evidence type="ECO:0000256" key="1">
    <source>
        <dbReference type="SAM" id="MobiDB-lite"/>
    </source>
</evidence>
<feature type="compositionally biased region" description="Basic residues" evidence="1">
    <location>
        <begin position="7"/>
        <end position="20"/>
    </location>
</feature>
<dbReference type="InterPro" id="IPR024752">
    <property type="entry name" value="Myb/SANT-like_dom"/>
</dbReference>
<proteinExistence type="predicted"/>